<keyword evidence="6" id="KW-1185">Reference proteome</keyword>
<reference evidence="6" key="2">
    <citation type="journal article" date="2018" name="BMC Genomics">
        <title>A manually annotated Actinidia chinensis var. chinensis (kiwifruit) genome highlights the challenges associated with draft genomes and gene prediction in plants.</title>
        <authorList>
            <person name="Pilkington S.M."/>
            <person name="Crowhurst R."/>
            <person name="Hilario E."/>
            <person name="Nardozza S."/>
            <person name="Fraser L."/>
            <person name="Peng Y."/>
            <person name="Gunaseelan K."/>
            <person name="Simpson R."/>
            <person name="Tahir J."/>
            <person name="Deroles S.C."/>
            <person name="Templeton K."/>
            <person name="Luo Z."/>
            <person name="Davy M."/>
            <person name="Cheng C."/>
            <person name="McNeilage M."/>
            <person name="Scaglione D."/>
            <person name="Liu Y."/>
            <person name="Zhang Q."/>
            <person name="Datson P."/>
            <person name="De Silva N."/>
            <person name="Gardiner S.E."/>
            <person name="Bassett H."/>
            <person name="Chagne D."/>
            <person name="McCallum J."/>
            <person name="Dzierzon H."/>
            <person name="Deng C."/>
            <person name="Wang Y.Y."/>
            <person name="Barron L."/>
            <person name="Manako K."/>
            <person name="Bowen J."/>
            <person name="Foster T.M."/>
            <person name="Erridge Z.A."/>
            <person name="Tiffin H."/>
            <person name="Waite C.N."/>
            <person name="Davies K.M."/>
            <person name="Grierson E.P."/>
            <person name="Laing W.A."/>
            <person name="Kirk R."/>
            <person name="Chen X."/>
            <person name="Wood M."/>
            <person name="Montefiori M."/>
            <person name="Brummell D.A."/>
            <person name="Schwinn K.E."/>
            <person name="Catanach A."/>
            <person name="Fullerton C."/>
            <person name="Li D."/>
            <person name="Meiyalaghan S."/>
            <person name="Nieuwenhuizen N."/>
            <person name="Read N."/>
            <person name="Prakash R."/>
            <person name="Hunter D."/>
            <person name="Zhang H."/>
            <person name="McKenzie M."/>
            <person name="Knabel M."/>
            <person name="Harris A."/>
            <person name="Allan A.C."/>
            <person name="Gleave A."/>
            <person name="Chen A."/>
            <person name="Janssen B.J."/>
            <person name="Plunkett B."/>
            <person name="Ampomah-Dwamena C."/>
            <person name="Voogd C."/>
            <person name="Leif D."/>
            <person name="Lafferty D."/>
            <person name="Souleyre E.J.F."/>
            <person name="Varkonyi-Gasic E."/>
            <person name="Gambi F."/>
            <person name="Hanley J."/>
            <person name="Yao J.L."/>
            <person name="Cheung J."/>
            <person name="David K.M."/>
            <person name="Warren B."/>
            <person name="Marsh K."/>
            <person name="Snowden K.C."/>
            <person name="Lin-Wang K."/>
            <person name="Brian L."/>
            <person name="Martinez-Sanchez M."/>
            <person name="Wang M."/>
            <person name="Ileperuma N."/>
            <person name="Macnee N."/>
            <person name="Campin R."/>
            <person name="McAtee P."/>
            <person name="Drummond R.S.M."/>
            <person name="Espley R.V."/>
            <person name="Ireland H.S."/>
            <person name="Wu R."/>
            <person name="Atkinson R.G."/>
            <person name="Karunairetnam S."/>
            <person name="Bulley S."/>
            <person name="Chunkath S."/>
            <person name="Hanley Z."/>
            <person name="Storey R."/>
            <person name="Thrimawithana A.H."/>
            <person name="Thomson S."/>
            <person name="David C."/>
            <person name="Testolin R."/>
            <person name="Huang H."/>
            <person name="Hellens R.P."/>
            <person name="Schaffer R.J."/>
        </authorList>
    </citation>
    <scope>NUCLEOTIDE SEQUENCE [LARGE SCALE GENOMIC DNA]</scope>
    <source>
        <strain evidence="6">cv. Red5</strain>
    </source>
</reference>
<protein>
    <submittedName>
        <fullName evidence="5">7-deoxyloganetin glucosyltransferase</fullName>
    </submittedName>
</protein>
<dbReference type="GO" id="GO:0009813">
    <property type="term" value="P:flavonoid biosynthetic process"/>
    <property type="evidence" value="ECO:0007669"/>
    <property type="project" value="UniProtKB-KW"/>
</dbReference>
<proteinExistence type="inferred from homology"/>
<dbReference type="InterPro" id="IPR002213">
    <property type="entry name" value="UDP_glucos_trans"/>
</dbReference>
<name>A0A2R6QNL9_ACTCC</name>
<dbReference type="Proteomes" id="UP000241394">
    <property type="component" value="Chromosome LG14"/>
</dbReference>
<dbReference type="SUPFAM" id="SSF53756">
    <property type="entry name" value="UDP-Glycosyltransferase/glycogen phosphorylase"/>
    <property type="match status" value="2"/>
</dbReference>
<dbReference type="InterPro" id="IPR058980">
    <property type="entry name" value="Glyco_transf_N"/>
</dbReference>
<evidence type="ECO:0000259" key="4">
    <source>
        <dbReference type="Pfam" id="PF26168"/>
    </source>
</evidence>
<organism evidence="5 6">
    <name type="scientific">Actinidia chinensis var. chinensis</name>
    <name type="common">Chinese soft-hair kiwi</name>
    <dbReference type="NCBI Taxonomy" id="1590841"/>
    <lineage>
        <taxon>Eukaryota</taxon>
        <taxon>Viridiplantae</taxon>
        <taxon>Streptophyta</taxon>
        <taxon>Embryophyta</taxon>
        <taxon>Tracheophyta</taxon>
        <taxon>Spermatophyta</taxon>
        <taxon>Magnoliopsida</taxon>
        <taxon>eudicotyledons</taxon>
        <taxon>Gunneridae</taxon>
        <taxon>Pentapetalae</taxon>
        <taxon>asterids</taxon>
        <taxon>Ericales</taxon>
        <taxon>Actinidiaceae</taxon>
        <taxon>Actinidia</taxon>
    </lineage>
</organism>
<dbReference type="Pfam" id="PF00201">
    <property type="entry name" value="UDPGT"/>
    <property type="match status" value="1"/>
</dbReference>
<dbReference type="AlphaFoldDB" id="A0A2R6QNL9"/>
<dbReference type="PANTHER" id="PTHR11926">
    <property type="entry name" value="GLUCOSYL/GLUCURONOSYL TRANSFERASES"/>
    <property type="match status" value="1"/>
</dbReference>
<evidence type="ECO:0000256" key="3">
    <source>
        <dbReference type="ARBA" id="ARBA00023241"/>
    </source>
</evidence>
<dbReference type="GO" id="GO:0080043">
    <property type="term" value="F:quercetin 3-O-glucosyltransferase activity"/>
    <property type="evidence" value="ECO:0007669"/>
    <property type="project" value="TreeGrafter"/>
</dbReference>
<accession>A0A2R6QNL9</accession>
<dbReference type="CDD" id="cd03784">
    <property type="entry name" value="GT1_Gtf-like"/>
    <property type="match status" value="1"/>
</dbReference>
<keyword evidence="3" id="KW-0284">Flavonoid biosynthesis</keyword>
<dbReference type="Gramene" id="PSS11501">
    <property type="protein sequence ID" value="PSS11501"/>
    <property type="gene ID" value="CEY00_Acc15775"/>
</dbReference>
<dbReference type="EMBL" id="NKQK01000014">
    <property type="protein sequence ID" value="PSS11501.1"/>
    <property type="molecule type" value="Genomic_DNA"/>
</dbReference>
<keyword evidence="2 5" id="KW-0808">Transferase</keyword>
<dbReference type="OMA" id="YARTEWG"/>
<dbReference type="PANTHER" id="PTHR11926:SF1498">
    <property type="entry name" value="GLYCOSYLTRANSFERASE"/>
    <property type="match status" value="1"/>
</dbReference>
<dbReference type="Pfam" id="PF26168">
    <property type="entry name" value="Glyco_transf_N"/>
    <property type="match status" value="1"/>
</dbReference>
<gene>
    <name evidence="5" type="ORF">CEY00_Acc15775</name>
</gene>
<feature type="domain" description="Glycosyltransferase N-terminal" evidence="4">
    <location>
        <begin position="13"/>
        <end position="141"/>
    </location>
</feature>
<evidence type="ECO:0000313" key="5">
    <source>
        <dbReference type="EMBL" id="PSS11501.1"/>
    </source>
</evidence>
<comment type="caution">
    <text evidence="5">The sequence shown here is derived from an EMBL/GenBank/DDBJ whole genome shotgun (WGS) entry which is preliminary data.</text>
</comment>
<dbReference type="InParanoid" id="A0A2R6QNL9"/>
<evidence type="ECO:0000256" key="1">
    <source>
        <dbReference type="ARBA" id="ARBA00009995"/>
    </source>
</evidence>
<evidence type="ECO:0000313" key="6">
    <source>
        <dbReference type="Proteomes" id="UP000241394"/>
    </source>
</evidence>
<sequence>MGSMAVADKPHAVCIPYPAQGHINPVLKLAKLLHSKGFHITFVNTEYNHKRLLRSRGPAALAGLPDFRFDTIPDGLPPPPSSVDATQDIPSLCVSTSKTCIAPFCDLLSKLNDTATSNVPPVTCIISDGVMSFTLEAAEKFGVPEVLFWTTSACGFLGYTQYKHLVEIGLIPLEGESYHRNGYLKREQILKHEAIAGFLTHSGWNSTIESLCGGVPVICWPFFAEQPTNCRYSCKEWGIGMEINSNVRREEVEMLVRELMEGEKGREMKSAAVEWKRKAEDAARAGGSSYLNLDNLIREVLLSK</sequence>
<dbReference type="Gene3D" id="3.40.50.2000">
    <property type="entry name" value="Glycogen Phosphorylase B"/>
    <property type="match status" value="2"/>
</dbReference>
<evidence type="ECO:0000256" key="2">
    <source>
        <dbReference type="ARBA" id="ARBA00022679"/>
    </source>
</evidence>
<dbReference type="OrthoDB" id="5835829at2759"/>
<comment type="similarity">
    <text evidence="1">Belongs to the UDP-glycosyltransferase family.</text>
</comment>
<dbReference type="GO" id="GO:0080044">
    <property type="term" value="F:quercetin 7-O-glucosyltransferase activity"/>
    <property type="evidence" value="ECO:0007669"/>
    <property type="project" value="TreeGrafter"/>
</dbReference>
<reference evidence="5 6" key="1">
    <citation type="submission" date="2017-07" db="EMBL/GenBank/DDBJ databases">
        <title>An improved, manually edited Actinidia chinensis var. chinensis (kiwifruit) genome highlights the challenges associated with draft genomes and gene prediction in plants.</title>
        <authorList>
            <person name="Pilkington S."/>
            <person name="Crowhurst R."/>
            <person name="Hilario E."/>
            <person name="Nardozza S."/>
            <person name="Fraser L."/>
            <person name="Peng Y."/>
            <person name="Gunaseelan K."/>
            <person name="Simpson R."/>
            <person name="Tahir J."/>
            <person name="Deroles S."/>
            <person name="Templeton K."/>
            <person name="Luo Z."/>
            <person name="Davy M."/>
            <person name="Cheng C."/>
            <person name="Mcneilage M."/>
            <person name="Scaglione D."/>
            <person name="Liu Y."/>
            <person name="Zhang Q."/>
            <person name="Datson P."/>
            <person name="De Silva N."/>
            <person name="Gardiner S."/>
            <person name="Bassett H."/>
            <person name="Chagne D."/>
            <person name="Mccallum J."/>
            <person name="Dzierzon H."/>
            <person name="Deng C."/>
            <person name="Wang Y.-Y."/>
            <person name="Barron N."/>
            <person name="Manako K."/>
            <person name="Bowen J."/>
            <person name="Foster T."/>
            <person name="Erridge Z."/>
            <person name="Tiffin H."/>
            <person name="Waite C."/>
            <person name="Davies K."/>
            <person name="Grierson E."/>
            <person name="Laing W."/>
            <person name="Kirk R."/>
            <person name="Chen X."/>
            <person name="Wood M."/>
            <person name="Montefiori M."/>
            <person name="Brummell D."/>
            <person name="Schwinn K."/>
            <person name="Catanach A."/>
            <person name="Fullerton C."/>
            <person name="Li D."/>
            <person name="Meiyalaghan S."/>
            <person name="Nieuwenhuizen N."/>
            <person name="Read N."/>
            <person name="Prakash R."/>
            <person name="Hunter D."/>
            <person name="Zhang H."/>
            <person name="Mckenzie M."/>
            <person name="Knabel M."/>
            <person name="Harris A."/>
            <person name="Allan A."/>
            <person name="Chen A."/>
            <person name="Janssen B."/>
            <person name="Plunkett B."/>
            <person name="Dwamena C."/>
            <person name="Voogd C."/>
            <person name="Leif D."/>
            <person name="Lafferty D."/>
            <person name="Souleyre E."/>
            <person name="Varkonyi-Gasic E."/>
            <person name="Gambi F."/>
            <person name="Hanley J."/>
            <person name="Yao J.-L."/>
            <person name="Cheung J."/>
            <person name="David K."/>
            <person name="Warren B."/>
            <person name="Marsh K."/>
            <person name="Snowden K."/>
            <person name="Lin-Wang K."/>
            <person name="Brian L."/>
            <person name="Martinez-Sanchez M."/>
            <person name="Wang M."/>
            <person name="Ileperuma N."/>
            <person name="Macnee N."/>
            <person name="Campin R."/>
            <person name="Mcatee P."/>
            <person name="Drummond R."/>
            <person name="Espley R."/>
            <person name="Ireland H."/>
            <person name="Wu R."/>
            <person name="Atkinson R."/>
            <person name="Karunairetnam S."/>
            <person name="Bulley S."/>
            <person name="Chunkath S."/>
            <person name="Hanley Z."/>
            <person name="Storey R."/>
            <person name="Thrimawithana A."/>
            <person name="Thomson S."/>
            <person name="David C."/>
            <person name="Testolin R."/>
        </authorList>
    </citation>
    <scope>NUCLEOTIDE SEQUENCE [LARGE SCALE GENOMIC DNA]</scope>
    <source>
        <strain evidence="6">cv. Red5</strain>
        <tissue evidence="5">Young leaf</tissue>
    </source>
</reference>